<name>A0ABR4C5M0_9HELO</name>
<dbReference type="EMBL" id="JAZHXI010000012">
    <property type="protein sequence ID" value="KAL2065233.1"/>
    <property type="molecule type" value="Genomic_DNA"/>
</dbReference>
<organism evidence="2 3">
    <name type="scientific">Oculimacula yallundae</name>
    <dbReference type="NCBI Taxonomy" id="86028"/>
    <lineage>
        <taxon>Eukaryota</taxon>
        <taxon>Fungi</taxon>
        <taxon>Dikarya</taxon>
        <taxon>Ascomycota</taxon>
        <taxon>Pezizomycotina</taxon>
        <taxon>Leotiomycetes</taxon>
        <taxon>Helotiales</taxon>
        <taxon>Ploettnerulaceae</taxon>
        <taxon>Oculimacula</taxon>
    </lineage>
</organism>
<protein>
    <submittedName>
        <fullName evidence="2">Uncharacterized protein</fullName>
    </submittedName>
</protein>
<feature type="compositionally biased region" description="Basic and acidic residues" evidence="1">
    <location>
        <begin position="133"/>
        <end position="143"/>
    </location>
</feature>
<evidence type="ECO:0000313" key="2">
    <source>
        <dbReference type="EMBL" id="KAL2065233.1"/>
    </source>
</evidence>
<proteinExistence type="predicted"/>
<accession>A0ABR4C5M0</accession>
<gene>
    <name evidence="2" type="ORF">VTL71DRAFT_2902</name>
</gene>
<evidence type="ECO:0000256" key="1">
    <source>
        <dbReference type="SAM" id="MobiDB-lite"/>
    </source>
</evidence>
<keyword evidence="3" id="KW-1185">Reference proteome</keyword>
<comment type="caution">
    <text evidence="2">The sequence shown here is derived from an EMBL/GenBank/DDBJ whole genome shotgun (WGS) entry which is preliminary data.</text>
</comment>
<sequence length="143" mass="15596">MAVVPVHSNAGDLVCIINGARTPLGEVIEQAIVKTVQSVHDSVAPVVFLRASPIATMCRWPPPIYTPDNKLLQMIQKALDLRCPCIRCGSSVPQPSVPRSYCAKNMTAYRLSRQRSERNNPPQGPVGQTSKPTRVDSNHRGPS</sequence>
<dbReference type="Proteomes" id="UP001595075">
    <property type="component" value="Unassembled WGS sequence"/>
</dbReference>
<evidence type="ECO:0000313" key="3">
    <source>
        <dbReference type="Proteomes" id="UP001595075"/>
    </source>
</evidence>
<feature type="region of interest" description="Disordered" evidence="1">
    <location>
        <begin position="108"/>
        <end position="143"/>
    </location>
</feature>
<reference evidence="2 3" key="1">
    <citation type="journal article" date="2024" name="Commun. Biol.">
        <title>Comparative genomic analysis of thermophilic fungi reveals convergent evolutionary adaptations and gene losses.</title>
        <authorList>
            <person name="Steindorff A.S."/>
            <person name="Aguilar-Pontes M.V."/>
            <person name="Robinson A.J."/>
            <person name="Andreopoulos B."/>
            <person name="LaButti K."/>
            <person name="Kuo A."/>
            <person name="Mondo S."/>
            <person name="Riley R."/>
            <person name="Otillar R."/>
            <person name="Haridas S."/>
            <person name="Lipzen A."/>
            <person name="Grimwood J."/>
            <person name="Schmutz J."/>
            <person name="Clum A."/>
            <person name="Reid I.D."/>
            <person name="Moisan M.C."/>
            <person name="Butler G."/>
            <person name="Nguyen T.T.M."/>
            <person name="Dewar K."/>
            <person name="Conant G."/>
            <person name="Drula E."/>
            <person name="Henrissat B."/>
            <person name="Hansel C."/>
            <person name="Singer S."/>
            <person name="Hutchinson M.I."/>
            <person name="de Vries R.P."/>
            <person name="Natvig D.O."/>
            <person name="Powell A.J."/>
            <person name="Tsang A."/>
            <person name="Grigoriev I.V."/>
        </authorList>
    </citation>
    <scope>NUCLEOTIDE SEQUENCE [LARGE SCALE GENOMIC DNA]</scope>
    <source>
        <strain evidence="2 3">CBS 494.80</strain>
    </source>
</reference>